<reference evidence="9" key="2">
    <citation type="journal article" date="2013" name="Nat. Genet.">
        <title>The draft genomes of soft-shell turtle and green sea turtle yield insights into the development and evolution of the turtle-specific body plan.</title>
        <authorList>
            <person name="Wang Z."/>
            <person name="Pascual-Anaya J."/>
            <person name="Zadissa A."/>
            <person name="Li W."/>
            <person name="Niimura Y."/>
            <person name="Huang Z."/>
            <person name="Li C."/>
            <person name="White S."/>
            <person name="Xiong Z."/>
            <person name="Fang D."/>
            <person name="Wang B."/>
            <person name="Ming Y."/>
            <person name="Chen Y."/>
            <person name="Zheng Y."/>
            <person name="Kuraku S."/>
            <person name="Pignatelli M."/>
            <person name="Herrero J."/>
            <person name="Beal K."/>
            <person name="Nozawa M."/>
            <person name="Li Q."/>
            <person name="Wang J."/>
            <person name="Zhang H."/>
            <person name="Yu L."/>
            <person name="Shigenobu S."/>
            <person name="Wang J."/>
            <person name="Liu J."/>
            <person name="Flicek P."/>
            <person name="Searle S."/>
            <person name="Wang J."/>
            <person name="Kuratani S."/>
            <person name="Yin Y."/>
            <person name="Aken B."/>
            <person name="Zhang G."/>
            <person name="Irie N."/>
        </authorList>
    </citation>
    <scope>NUCLEOTIDE SEQUENCE [LARGE SCALE GENOMIC DNA]</scope>
    <source>
        <strain evidence="9">Daiwa-1</strain>
    </source>
</reference>
<dbReference type="PANTHER" id="PTHR12745">
    <property type="entry name" value="SUPPRESSION OF TUMORIGENICITY 7"/>
    <property type="match status" value="1"/>
</dbReference>
<dbReference type="Ensembl" id="ENSPSIT00000003880.1">
    <property type="protein sequence ID" value="ENSPSIP00000003860.1"/>
    <property type="gene ID" value="ENSPSIG00000003658.1"/>
</dbReference>
<sequence length="391" mass="44785">MNLSAQDHQTFFTCDTDSLRPSDTVMQKAWRERSPQARIKAAYQALELNNDCATAYVLLAEEEATTITDAEKYFKQALKAGETVYKKSQHCHPQSAQNEAQLRRDTNVLVYVKRRLAMCARKLGRIREAVKMMRDLMKEFPLLSMLNIHENLLEALLELQAYADVQAVLAKYDDISLPKSAAICYTAALLKARAVSDRFSPETASRRGLSTAEINAVEAIHRAVEFNPHVPKYLLEMKSLILPPEHILKRGDSEAVAYAFFHLQHWKRIEGALNLLHCTWEGTFRMIPYPLEKGHLFYPYPSCTETADRELLPTFHDVSVYPQKELPFFIHFTAGLCSFSAMLAVLTHQFPELMVIFAKAFFGMLLSPFSFIMEKIKRFMPSSLWHQLTQI</sequence>
<comment type="similarity">
    <text evidence="2">Belongs to the ST7 family.</text>
</comment>
<dbReference type="eggNOG" id="KOG3807">
    <property type="taxonomic scope" value="Eukaryota"/>
</dbReference>
<proteinExistence type="inferred from homology"/>
<dbReference type="GO" id="GO:0016020">
    <property type="term" value="C:membrane"/>
    <property type="evidence" value="ECO:0007669"/>
    <property type="project" value="UniProtKB-SubCell"/>
</dbReference>
<evidence type="ECO:0000256" key="3">
    <source>
        <dbReference type="ARBA" id="ARBA00022692"/>
    </source>
</evidence>
<dbReference type="OrthoDB" id="5914722at2759"/>
<reference evidence="9" key="1">
    <citation type="submission" date="2011-10" db="EMBL/GenBank/DDBJ databases">
        <authorList>
            <consortium name="Soft-shell Turtle Genome Consortium"/>
        </authorList>
    </citation>
    <scope>NUCLEOTIDE SEQUENCE [LARGE SCALE GENOMIC DNA]</scope>
    <source>
        <strain evidence="9">Daiwa-1</strain>
    </source>
</reference>
<feature type="transmembrane region" description="Helical" evidence="7">
    <location>
        <begin position="328"/>
        <end position="347"/>
    </location>
</feature>
<keyword evidence="4 7" id="KW-1133">Transmembrane helix</keyword>
<keyword evidence="9" id="KW-1185">Reference proteome</keyword>
<protein>
    <recommendedName>
        <fullName evidence="6">Suppressor of tumorigenicity 7 protein-like</fullName>
    </recommendedName>
</protein>
<dbReference type="CTD" id="54879"/>
<evidence type="ECO:0000256" key="5">
    <source>
        <dbReference type="ARBA" id="ARBA00023136"/>
    </source>
</evidence>
<evidence type="ECO:0000256" key="4">
    <source>
        <dbReference type="ARBA" id="ARBA00022989"/>
    </source>
</evidence>
<dbReference type="Gene3D" id="1.25.40.10">
    <property type="entry name" value="Tetratricopeptide repeat domain"/>
    <property type="match status" value="1"/>
</dbReference>
<dbReference type="Proteomes" id="UP000007267">
    <property type="component" value="Unassembled WGS sequence"/>
</dbReference>
<evidence type="ECO:0000313" key="9">
    <source>
        <dbReference type="Proteomes" id="UP000007267"/>
    </source>
</evidence>
<dbReference type="GeneTree" id="ENSGT00390000000873"/>
<dbReference type="HOGENOM" id="CLU_035578_1_0_1"/>
<dbReference type="EMBL" id="AGCU01056920">
    <property type="status" value="NOT_ANNOTATED_CDS"/>
    <property type="molecule type" value="Genomic_DNA"/>
</dbReference>
<name>K7F750_PELSI</name>
<evidence type="ECO:0000256" key="6">
    <source>
        <dbReference type="ARBA" id="ARBA00039262"/>
    </source>
</evidence>
<dbReference type="PANTHER" id="PTHR12745:SF4">
    <property type="entry name" value="SUPPRESSOR OF TUMORIGENICITY 7 PROTEIN-LIKE"/>
    <property type="match status" value="1"/>
</dbReference>
<evidence type="ECO:0000256" key="1">
    <source>
        <dbReference type="ARBA" id="ARBA00004141"/>
    </source>
</evidence>
<dbReference type="InterPro" id="IPR007311">
    <property type="entry name" value="ST7"/>
</dbReference>
<organism evidence="8 9">
    <name type="scientific">Pelodiscus sinensis</name>
    <name type="common">Chinese softshell turtle</name>
    <name type="synonym">Trionyx sinensis</name>
    <dbReference type="NCBI Taxonomy" id="13735"/>
    <lineage>
        <taxon>Eukaryota</taxon>
        <taxon>Metazoa</taxon>
        <taxon>Chordata</taxon>
        <taxon>Craniata</taxon>
        <taxon>Vertebrata</taxon>
        <taxon>Euteleostomi</taxon>
        <taxon>Archelosauria</taxon>
        <taxon>Testudinata</taxon>
        <taxon>Testudines</taxon>
        <taxon>Cryptodira</taxon>
        <taxon>Trionychia</taxon>
        <taxon>Trionychidae</taxon>
        <taxon>Pelodiscus</taxon>
    </lineage>
</organism>
<dbReference type="RefSeq" id="XP_014426870.1">
    <property type="nucleotide sequence ID" value="XM_014571384.2"/>
</dbReference>
<reference evidence="8" key="3">
    <citation type="submission" date="2025-08" db="UniProtKB">
        <authorList>
            <consortium name="Ensembl"/>
        </authorList>
    </citation>
    <scope>IDENTIFICATION</scope>
</reference>
<dbReference type="Pfam" id="PF04184">
    <property type="entry name" value="ST7"/>
    <property type="match status" value="1"/>
</dbReference>
<dbReference type="AlphaFoldDB" id="K7F750"/>
<dbReference type="InterPro" id="IPR011990">
    <property type="entry name" value="TPR-like_helical_dom_sf"/>
</dbReference>
<evidence type="ECO:0000313" key="8">
    <source>
        <dbReference type="Ensembl" id="ENSPSIP00000003860.1"/>
    </source>
</evidence>
<accession>K7F750</accession>
<reference evidence="8" key="4">
    <citation type="submission" date="2025-09" db="UniProtKB">
        <authorList>
            <consortium name="Ensembl"/>
        </authorList>
    </citation>
    <scope>IDENTIFICATION</scope>
</reference>
<keyword evidence="5 7" id="KW-0472">Membrane</keyword>
<dbReference type="OMA" id="QDYEIMQ"/>
<evidence type="ECO:0000256" key="7">
    <source>
        <dbReference type="SAM" id="Phobius"/>
    </source>
</evidence>
<feature type="transmembrane region" description="Helical" evidence="7">
    <location>
        <begin position="353"/>
        <end position="373"/>
    </location>
</feature>
<dbReference type="CDD" id="cd11557">
    <property type="entry name" value="ST7"/>
    <property type="match status" value="1"/>
</dbReference>
<dbReference type="GO" id="GO:0030308">
    <property type="term" value="P:negative regulation of cell growth"/>
    <property type="evidence" value="ECO:0007669"/>
    <property type="project" value="Ensembl"/>
</dbReference>
<evidence type="ECO:0000256" key="2">
    <source>
        <dbReference type="ARBA" id="ARBA00009751"/>
    </source>
</evidence>
<gene>
    <name evidence="8" type="primary">ST7L</name>
</gene>
<dbReference type="RefSeq" id="XP_014426871.1">
    <property type="nucleotide sequence ID" value="XM_014571385.2"/>
</dbReference>
<keyword evidence="3 7" id="KW-0812">Transmembrane</keyword>
<comment type="subcellular location">
    <subcellularLocation>
        <location evidence="1">Membrane</location>
        <topology evidence="1">Multi-pass membrane protein</topology>
    </subcellularLocation>
</comment>
<dbReference type="KEGG" id="pss:102452810"/>